<dbReference type="GO" id="GO:0016746">
    <property type="term" value="F:acyltransferase activity"/>
    <property type="evidence" value="ECO:0007669"/>
    <property type="project" value="UniProtKB-KW"/>
</dbReference>
<evidence type="ECO:0000256" key="1">
    <source>
        <dbReference type="SAM" id="Phobius"/>
    </source>
</evidence>
<feature type="transmembrane region" description="Helical" evidence="1">
    <location>
        <begin position="232"/>
        <end position="251"/>
    </location>
</feature>
<gene>
    <name evidence="3" type="ORF">RZS28_07615</name>
</gene>
<proteinExistence type="predicted"/>
<evidence type="ECO:0000313" key="3">
    <source>
        <dbReference type="EMBL" id="WOJ91135.1"/>
    </source>
</evidence>
<feature type="transmembrane region" description="Helical" evidence="1">
    <location>
        <begin position="287"/>
        <end position="305"/>
    </location>
</feature>
<dbReference type="PANTHER" id="PTHR23028">
    <property type="entry name" value="ACETYLTRANSFERASE"/>
    <property type="match status" value="1"/>
</dbReference>
<protein>
    <submittedName>
        <fullName evidence="3">Acyltransferase</fullName>
        <ecNumber evidence="3">2.3.-.-</ecNumber>
    </submittedName>
</protein>
<feature type="transmembrane region" description="Helical" evidence="1">
    <location>
        <begin position="12"/>
        <end position="32"/>
    </location>
</feature>
<feature type="domain" description="Acyltransferase 3" evidence="2">
    <location>
        <begin position="11"/>
        <end position="340"/>
    </location>
</feature>
<organism evidence="3 4">
    <name type="scientific">Methylocapsa polymorpha</name>
    <dbReference type="NCBI Taxonomy" id="3080828"/>
    <lineage>
        <taxon>Bacteria</taxon>
        <taxon>Pseudomonadati</taxon>
        <taxon>Pseudomonadota</taxon>
        <taxon>Alphaproteobacteria</taxon>
        <taxon>Hyphomicrobiales</taxon>
        <taxon>Beijerinckiaceae</taxon>
        <taxon>Methylocapsa</taxon>
    </lineage>
</organism>
<evidence type="ECO:0000313" key="4">
    <source>
        <dbReference type="Proteomes" id="UP001626536"/>
    </source>
</evidence>
<name>A0ABZ0HW63_9HYPH</name>
<keyword evidence="3" id="KW-0808">Transferase</keyword>
<dbReference type="InterPro" id="IPR002656">
    <property type="entry name" value="Acyl_transf_3_dom"/>
</dbReference>
<feature type="transmembrane region" description="Helical" evidence="1">
    <location>
        <begin position="44"/>
        <end position="61"/>
    </location>
</feature>
<dbReference type="PANTHER" id="PTHR23028:SF134">
    <property type="entry name" value="PUTATIVE (AFU_ORTHOLOGUE AFUA_4G08520)-RELATED"/>
    <property type="match status" value="1"/>
</dbReference>
<keyword evidence="1" id="KW-0812">Transmembrane</keyword>
<reference evidence="3 4" key="1">
    <citation type="submission" date="2023-10" db="EMBL/GenBank/DDBJ databases">
        <title>Novel methanotroph of the genus Methylocapsa from a subarctic wetland.</title>
        <authorList>
            <person name="Belova S.E."/>
            <person name="Oshkin I.Y."/>
            <person name="Miroshnikov K."/>
            <person name="Dedysh S.N."/>
        </authorList>
    </citation>
    <scope>NUCLEOTIDE SEQUENCE [LARGE SCALE GENOMIC DNA]</scope>
    <source>
        <strain evidence="3 4">RX1</strain>
    </source>
</reference>
<feature type="transmembrane region" description="Helical" evidence="1">
    <location>
        <begin position="198"/>
        <end position="220"/>
    </location>
</feature>
<dbReference type="RefSeq" id="WP_407340723.1">
    <property type="nucleotide sequence ID" value="NZ_CP136862.1"/>
</dbReference>
<feature type="transmembrane region" description="Helical" evidence="1">
    <location>
        <begin position="257"/>
        <end position="275"/>
    </location>
</feature>
<dbReference type="InterPro" id="IPR050879">
    <property type="entry name" value="Acyltransferase_3"/>
</dbReference>
<dbReference type="Pfam" id="PF01757">
    <property type="entry name" value="Acyl_transf_3"/>
    <property type="match status" value="1"/>
</dbReference>
<keyword evidence="4" id="KW-1185">Reference proteome</keyword>
<dbReference type="EMBL" id="CP136862">
    <property type="protein sequence ID" value="WOJ91135.1"/>
    <property type="molecule type" value="Genomic_DNA"/>
</dbReference>
<dbReference type="EC" id="2.3.-.-" evidence="3"/>
<keyword evidence="1" id="KW-0472">Membrane</keyword>
<feature type="transmembrane region" description="Helical" evidence="1">
    <location>
        <begin position="325"/>
        <end position="345"/>
    </location>
</feature>
<evidence type="ECO:0000259" key="2">
    <source>
        <dbReference type="Pfam" id="PF01757"/>
    </source>
</evidence>
<dbReference type="Proteomes" id="UP001626536">
    <property type="component" value="Chromosome"/>
</dbReference>
<feature type="transmembrane region" description="Helical" evidence="1">
    <location>
        <begin position="81"/>
        <end position="100"/>
    </location>
</feature>
<keyword evidence="3" id="KW-0012">Acyltransferase</keyword>
<keyword evidence="1" id="KW-1133">Transmembrane helix</keyword>
<accession>A0ABZ0HW63</accession>
<feature type="transmembrane region" description="Helical" evidence="1">
    <location>
        <begin position="167"/>
        <end position="186"/>
    </location>
</feature>
<sequence length="370" mass="40870">MTNSVREHRFVFLDGLRGIAAISIVLSHFARTLEVGDIFPHSKLSVDFFFLLSGFVVAFAYDRRLRDGRKTLLSFATTRLIRLYPMLLLGMSIGAIVFFFRIASRAEWDLSIPLVEALVLGALMLPSHVITGPGYTSAFPLNVPVWSLFFQISINALYAISARHLTTPRLAMVTAVGALGLTITAYEHNGIFGGTEWTSLLLGSWRILFSFSAGVLLFRLSERLLRDRLRKAPPGYVPLVLAAAMCAALALPLQVTWLYDALCVFFLFPMIVAVGAETQISGRPAELCLFAGRLSYPLYVLHYPGVHVARLIASHYDLHGASLDLFFVATLGGVIAFSSICLIYIDEPVRAALTRWSRKERIENRAAVGA</sequence>